<reference evidence="1 2" key="1">
    <citation type="submission" date="2015-01" db="EMBL/GenBank/DDBJ databases">
        <title>Evolution of Trichinella species and genotypes.</title>
        <authorList>
            <person name="Korhonen P.K."/>
            <person name="Edoardo P."/>
            <person name="Giuseppe L.R."/>
            <person name="Gasser R.B."/>
        </authorList>
    </citation>
    <scope>NUCLEOTIDE SEQUENCE [LARGE SCALE GENOMIC DNA]</scope>
    <source>
        <strain evidence="1">ISS1029</strain>
    </source>
</reference>
<keyword evidence="2" id="KW-1185">Reference proteome</keyword>
<accession>A0A0V1H561</accession>
<gene>
    <name evidence="1" type="ORF">T11_5178</name>
</gene>
<protein>
    <submittedName>
        <fullName evidence="1">Uncharacterized protein</fullName>
    </submittedName>
</protein>
<dbReference type="EMBL" id="JYDP01000134">
    <property type="protein sequence ID" value="KRZ05661.1"/>
    <property type="molecule type" value="Genomic_DNA"/>
</dbReference>
<evidence type="ECO:0000313" key="2">
    <source>
        <dbReference type="Proteomes" id="UP000055024"/>
    </source>
</evidence>
<sequence length="79" mass="8889">MATSIQIFEQMKTLTLSCLNKLLLRHSRFQQDSHISQPLKQQKSSSADGQVLQKWQSSAELCINIIHAGQCCCTASKMH</sequence>
<organism evidence="1 2">
    <name type="scientific">Trichinella zimbabwensis</name>
    <dbReference type="NCBI Taxonomy" id="268475"/>
    <lineage>
        <taxon>Eukaryota</taxon>
        <taxon>Metazoa</taxon>
        <taxon>Ecdysozoa</taxon>
        <taxon>Nematoda</taxon>
        <taxon>Enoplea</taxon>
        <taxon>Dorylaimia</taxon>
        <taxon>Trichinellida</taxon>
        <taxon>Trichinellidae</taxon>
        <taxon>Trichinella</taxon>
    </lineage>
</organism>
<dbReference type="AlphaFoldDB" id="A0A0V1H561"/>
<comment type="caution">
    <text evidence="1">The sequence shown here is derived from an EMBL/GenBank/DDBJ whole genome shotgun (WGS) entry which is preliminary data.</text>
</comment>
<dbReference type="Proteomes" id="UP000055024">
    <property type="component" value="Unassembled WGS sequence"/>
</dbReference>
<proteinExistence type="predicted"/>
<evidence type="ECO:0000313" key="1">
    <source>
        <dbReference type="EMBL" id="KRZ05661.1"/>
    </source>
</evidence>
<name>A0A0V1H561_9BILA</name>